<dbReference type="GO" id="GO:0016887">
    <property type="term" value="F:ATP hydrolysis activity"/>
    <property type="evidence" value="ECO:0007669"/>
    <property type="project" value="InterPro"/>
</dbReference>
<keyword evidence="8" id="KW-1185">Reference proteome</keyword>
<protein>
    <submittedName>
        <fullName evidence="7">Putative ABC transporter ATP-binding protein YxlF</fullName>
        <ecNumber evidence="7">3.6.3.-</ecNumber>
    </submittedName>
</protein>
<evidence type="ECO:0000256" key="5">
    <source>
        <dbReference type="SAM" id="MobiDB-lite"/>
    </source>
</evidence>
<feature type="domain" description="ABC transporter" evidence="6">
    <location>
        <begin position="36"/>
        <end position="265"/>
    </location>
</feature>
<reference evidence="7 8" key="1">
    <citation type="submission" date="2019-02" db="EMBL/GenBank/DDBJ databases">
        <title>Deep-cultivation of Planctomycetes and their phenomic and genomic characterization uncovers novel biology.</title>
        <authorList>
            <person name="Wiegand S."/>
            <person name="Jogler M."/>
            <person name="Boedeker C."/>
            <person name="Pinto D."/>
            <person name="Vollmers J."/>
            <person name="Rivas-Marin E."/>
            <person name="Kohn T."/>
            <person name="Peeters S.H."/>
            <person name="Heuer A."/>
            <person name="Rast P."/>
            <person name="Oberbeckmann S."/>
            <person name="Bunk B."/>
            <person name="Jeske O."/>
            <person name="Meyerdierks A."/>
            <person name="Storesund J.E."/>
            <person name="Kallscheuer N."/>
            <person name="Luecker S."/>
            <person name="Lage O.M."/>
            <person name="Pohl T."/>
            <person name="Merkel B.J."/>
            <person name="Hornburger P."/>
            <person name="Mueller R.-W."/>
            <person name="Bruemmer F."/>
            <person name="Labrenz M."/>
            <person name="Spormann A.M."/>
            <person name="Op Den Camp H."/>
            <person name="Overmann J."/>
            <person name="Amann R."/>
            <person name="Jetten M.S.M."/>
            <person name="Mascher T."/>
            <person name="Medema M.H."/>
            <person name="Devos D.P."/>
            <person name="Kaster A.-K."/>
            <person name="Ovreas L."/>
            <person name="Rohde M."/>
            <person name="Galperin M.Y."/>
            <person name="Jogler C."/>
        </authorList>
    </citation>
    <scope>NUCLEOTIDE SEQUENCE [LARGE SCALE GENOMIC DNA]</scope>
    <source>
        <strain evidence="7 8">Pla100</strain>
    </source>
</reference>
<comment type="similarity">
    <text evidence="1">Belongs to the ABC transporter superfamily.</text>
</comment>
<dbReference type="PANTHER" id="PTHR43335">
    <property type="entry name" value="ABC TRANSPORTER, ATP-BINDING PROTEIN"/>
    <property type="match status" value="1"/>
</dbReference>
<proteinExistence type="inferred from homology"/>
<keyword evidence="3" id="KW-0547">Nucleotide-binding</keyword>
<keyword evidence="4 7" id="KW-0067">ATP-binding</keyword>
<dbReference type="Gene3D" id="3.40.50.300">
    <property type="entry name" value="P-loop containing nucleotide triphosphate hydrolases"/>
    <property type="match status" value="1"/>
</dbReference>
<evidence type="ECO:0000256" key="4">
    <source>
        <dbReference type="ARBA" id="ARBA00022840"/>
    </source>
</evidence>
<evidence type="ECO:0000256" key="2">
    <source>
        <dbReference type="ARBA" id="ARBA00022448"/>
    </source>
</evidence>
<evidence type="ECO:0000313" key="8">
    <source>
        <dbReference type="Proteomes" id="UP000316213"/>
    </source>
</evidence>
<accession>A0A5C6A9K6</accession>
<keyword evidence="7" id="KW-0378">Hydrolase</keyword>
<dbReference type="SMART" id="SM00382">
    <property type="entry name" value="AAA"/>
    <property type="match status" value="1"/>
</dbReference>
<evidence type="ECO:0000313" key="7">
    <source>
        <dbReference type="EMBL" id="TWT96239.1"/>
    </source>
</evidence>
<feature type="region of interest" description="Disordered" evidence="5">
    <location>
        <begin position="1"/>
        <end position="29"/>
    </location>
</feature>
<gene>
    <name evidence="7" type="primary">yxlF_2</name>
    <name evidence="7" type="ORF">Pla100_27150</name>
</gene>
<evidence type="ECO:0000259" key="6">
    <source>
        <dbReference type="PROSITE" id="PS50893"/>
    </source>
</evidence>
<dbReference type="InterPro" id="IPR003593">
    <property type="entry name" value="AAA+_ATPase"/>
</dbReference>
<organism evidence="7 8">
    <name type="scientific">Neorhodopirellula pilleata</name>
    <dbReference type="NCBI Taxonomy" id="2714738"/>
    <lineage>
        <taxon>Bacteria</taxon>
        <taxon>Pseudomonadati</taxon>
        <taxon>Planctomycetota</taxon>
        <taxon>Planctomycetia</taxon>
        <taxon>Pirellulales</taxon>
        <taxon>Pirellulaceae</taxon>
        <taxon>Neorhodopirellula</taxon>
    </lineage>
</organism>
<dbReference type="GO" id="GO:0005524">
    <property type="term" value="F:ATP binding"/>
    <property type="evidence" value="ECO:0007669"/>
    <property type="project" value="UniProtKB-KW"/>
</dbReference>
<evidence type="ECO:0000256" key="3">
    <source>
        <dbReference type="ARBA" id="ARBA00022741"/>
    </source>
</evidence>
<keyword evidence="2" id="KW-0813">Transport</keyword>
<dbReference type="Pfam" id="PF00005">
    <property type="entry name" value="ABC_tran"/>
    <property type="match status" value="1"/>
</dbReference>
<evidence type="ECO:0000256" key="1">
    <source>
        <dbReference type="ARBA" id="ARBA00005417"/>
    </source>
</evidence>
<dbReference type="CDD" id="cd03230">
    <property type="entry name" value="ABC_DR_subfamily_A"/>
    <property type="match status" value="1"/>
</dbReference>
<name>A0A5C6A9K6_9BACT</name>
<dbReference type="InterPro" id="IPR027417">
    <property type="entry name" value="P-loop_NTPase"/>
</dbReference>
<dbReference type="EC" id="3.6.3.-" evidence="7"/>
<dbReference type="PANTHER" id="PTHR43335:SF4">
    <property type="entry name" value="ABC TRANSPORTER, ATP-BINDING PROTEIN"/>
    <property type="match status" value="1"/>
</dbReference>
<dbReference type="RefSeq" id="WP_390620603.1">
    <property type="nucleotide sequence ID" value="NZ_SJPM01000005.1"/>
</dbReference>
<dbReference type="InterPro" id="IPR003439">
    <property type="entry name" value="ABC_transporter-like_ATP-bd"/>
</dbReference>
<dbReference type="AlphaFoldDB" id="A0A5C6A9K6"/>
<dbReference type="SUPFAM" id="SSF52540">
    <property type="entry name" value="P-loop containing nucleoside triphosphate hydrolases"/>
    <property type="match status" value="1"/>
</dbReference>
<sequence>MTSTSGDHATGPSDPVANSTSAAPPKPSRDLADTMIEAVGLSKFYGPFAAARDVSFTVKKGELVAFLGPNGAGKSTTMKMLTGYIAPSEGHARIAGHNMMDDRIAGSRRLGYLPENGPLYPEMTPLGMLEFFADARGLSTKNKKNQIEKVIDICDLSSVVYKPISKLSKGFKQRVGMSQALLHEPDVLILDEPTAGLDPNQIRGVRKTMRKLSETKTILLSTHILQEVEAMADRVILINEGRKVYDGDVEGLRTTGQGDLDEAFHQLTGHKFD</sequence>
<dbReference type="PROSITE" id="PS50893">
    <property type="entry name" value="ABC_TRANSPORTER_2"/>
    <property type="match status" value="1"/>
</dbReference>
<dbReference type="EMBL" id="SJPM01000005">
    <property type="protein sequence ID" value="TWT96239.1"/>
    <property type="molecule type" value="Genomic_DNA"/>
</dbReference>
<dbReference type="Proteomes" id="UP000316213">
    <property type="component" value="Unassembled WGS sequence"/>
</dbReference>
<comment type="caution">
    <text evidence="7">The sequence shown here is derived from an EMBL/GenBank/DDBJ whole genome shotgun (WGS) entry which is preliminary data.</text>
</comment>